<dbReference type="Gene3D" id="2.120.10.80">
    <property type="entry name" value="Kelch-type beta propeller"/>
    <property type="match status" value="2"/>
</dbReference>
<dbReference type="PANTHER" id="PTHR45632:SF3">
    <property type="entry name" value="KELCH-LIKE PROTEIN 32"/>
    <property type="match status" value="1"/>
</dbReference>
<dbReference type="InterPro" id="IPR015915">
    <property type="entry name" value="Kelch-typ_b-propeller"/>
</dbReference>
<dbReference type="PANTHER" id="PTHR45632">
    <property type="entry name" value="LD33804P"/>
    <property type="match status" value="1"/>
</dbReference>
<keyword evidence="2" id="KW-0677">Repeat</keyword>
<dbReference type="PRINTS" id="PR00501">
    <property type="entry name" value="KELCHREPEAT"/>
</dbReference>
<evidence type="ECO:0000313" key="5">
    <source>
        <dbReference type="Proteomes" id="UP000821853"/>
    </source>
</evidence>
<name>A0A9J6FG56_HAELO</name>
<organism evidence="4 5">
    <name type="scientific">Haemaphysalis longicornis</name>
    <name type="common">Bush tick</name>
    <dbReference type="NCBI Taxonomy" id="44386"/>
    <lineage>
        <taxon>Eukaryota</taxon>
        <taxon>Metazoa</taxon>
        <taxon>Ecdysozoa</taxon>
        <taxon>Arthropoda</taxon>
        <taxon>Chelicerata</taxon>
        <taxon>Arachnida</taxon>
        <taxon>Acari</taxon>
        <taxon>Parasitiformes</taxon>
        <taxon>Ixodida</taxon>
        <taxon>Ixodoidea</taxon>
        <taxon>Ixodidae</taxon>
        <taxon>Haemaphysalinae</taxon>
        <taxon>Haemaphysalis</taxon>
    </lineage>
</organism>
<dbReference type="Pfam" id="PF24681">
    <property type="entry name" value="Kelch_KLHDC2_KLHL20_DRC7"/>
    <property type="match status" value="1"/>
</dbReference>
<dbReference type="InterPro" id="IPR011333">
    <property type="entry name" value="SKP1/BTB/POZ_sf"/>
</dbReference>
<comment type="caution">
    <text evidence="4">The sequence shown here is derived from an EMBL/GenBank/DDBJ whole genome shotgun (WGS) entry which is preliminary data.</text>
</comment>
<dbReference type="SUPFAM" id="SSF117281">
    <property type="entry name" value="Kelch motif"/>
    <property type="match status" value="1"/>
</dbReference>
<feature type="domain" description="BACK" evidence="3">
    <location>
        <begin position="74"/>
        <end position="177"/>
    </location>
</feature>
<reference evidence="4 5" key="1">
    <citation type="journal article" date="2020" name="Cell">
        <title>Large-Scale Comparative Analyses of Tick Genomes Elucidate Their Genetic Diversity and Vector Capacities.</title>
        <authorList>
            <consortium name="Tick Genome and Microbiome Consortium (TIGMIC)"/>
            <person name="Jia N."/>
            <person name="Wang J."/>
            <person name="Shi W."/>
            <person name="Du L."/>
            <person name="Sun Y."/>
            <person name="Zhan W."/>
            <person name="Jiang J.F."/>
            <person name="Wang Q."/>
            <person name="Zhang B."/>
            <person name="Ji P."/>
            <person name="Bell-Sakyi L."/>
            <person name="Cui X.M."/>
            <person name="Yuan T.T."/>
            <person name="Jiang B.G."/>
            <person name="Yang W.F."/>
            <person name="Lam T.T."/>
            <person name="Chang Q.C."/>
            <person name="Ding S.J."/>
            <person name="Wang X.J."/>
            <person name="Zhu J.G."/>
            <person name="Ruan X.D."/>
            <person name="Zhao L."/>
            <person name="Wei J.T."/>
            <person name="Ye R.Z."/>
            <person name="Que T.C."/>
            <person name="Du C.H."/>
            <person name="Zhou Y.H."/>
            <person name="Cheng J.X."/>
            <person name="Dai P.F."/>
            <person name="Guo W.B."/>
            <person name="Han X.H."/>
            <person name="Huang E.J."/>
            <person name="Li L.F."/>
            <person name="Wei W."/>
            <person name="Gao Y.C."/>
            <person name="Liu J.Z."/>
            <person name="Shao H.Z."/>
            <person name="Wang X."/>
            <person name="Wang C.C."/>
            <person name="Yang T.C."/>
            <person name="Huo Q.B."/>
            <person name="Li W."/>
            <person name="Chen H.Y."/>
            <person name="Chen S.E."/>
            <person name="Zhou L.G."/>
            <person name="Ni X.B."/>
            <person name="Tian J.H."/>
            <person name="Sheng Y."/>
            <person name="Liu T."/>
            <person name="Pan Y.S."/>
            <person name="Xia L.Y."/>
            <person name="Li J."/>
            <person name="Zhao F."/>
            <person name="Cao W.C."/>
        </authorList>
    </citation>
    <scope>NUCLEOTIDE SEQUENCE [LARGE SCALE GENOMIC DNA]</scope>
    <source>
        <strain evidence="4">HaeL-2018</strain>
    </source>
</reference>
<evidence type="ECO:0000259" key="3">
    <source>
        <dbReference type="SMART" id="SM00875"/>
    </source>
</evidence>
<dbReference type="PIRSF" id="PIRSF037037">
    <property type="entry name" value="Kelch-like_protein_gigaxonin"/>
    <property type="match status" value="1"/>
</dbReference>
<dbReference type="InterPro" id="IPR017096">
    <property type="entry name" value="BTB-kelch_protein"/>
</dbReference>
<dbReference type="OrthoDB" id="6493923at2759"/>
<dbReference type="VEuPathDB" id="VectorBase:HLOH_050048"/>
<dbReference type="Pfam" id="PF07707">
    <property type="entry name" value="BACK"/>
    <property type="match status" value="1"/>
</dbReference>
<dbReference type="AlphaFoldDB" id="A0A9J6FG56"/>
<dbReference type="InterPro" id="IPR006652">
    <property type="entry name" value="Kelch_1"/>
</dbReference>
<dbReference type="InterPro" id="IPR011705">
    <property type="entry name" value="BACK"/>
</dbReference>
<dbReference type="OMA" id="PTRISAC"/>
<gene>
    <name evidence="4" type="ORF">HPB48_006890</name>
</gene>
<dbReference type="Gene3D" id="1.25.40.420">
    <property type="match status" value="1"/>
</dbReference>
<dbReference type="EMBL" id="JABSTR010000001">
    <property type="protein sequence ID" value="KAH9361328.1"/>
    <property type="molecule type" value="Genomic_DNA"/>
</dbReference>
<evidence type="ECO:0000256" key="1">
    <source>
        <dbReference type="ARBA" id="ARBA00022441"/>
    </source>
</evidence>
<dbReference type="Proteomes" id="UP000821853">
    <property type="component" value="Chromosome 1"/>
</dbReference>
<dbReference type="SMART" id="SM00612">
    <property type="entry name" value="Kelch"/>
    <property type="match status" value="6"/>
</dbReference>
<keyword evidence="1" id="KW-0880">Kelch repeat</keyword>
<accession>A0A9J6FG56</accession>
<dbReference type="Pfam" id="PF01344">
    <property type="entry name" value="Kelch_1"/>
    <property type="match status" value="1"/>
</dbReference>
<dbReference type="SMART" id="SM00875">
    <property type="entry name" value="BACK"/>
    <property type="match status" value="1"/>
</dbReference>
<protein>
    <recommendedName>
        <fullName evidence="3">BACK domain-containing protein</fullName>
    </recommendedName>
</protein>
<evidence type="ECO:0000256" key="2">
    <source>
        <dbReference type="ARBA" id="ARBA00022737"/>
    </source>
</evidence>
<proteinExistence type="predicted"/>
<sequence length="591" mass="66658">MTSSTPPFSEFLVSDLSAEMLELAIDLAYHVPLQELVGAHNVLEVLDVAEALSISALREHCLKLLVESLEPDNCVGTYHLAVKKGYWPLNNQAFRFLVRNFEKVWTMSPQFQSLAFEKLWNLLYDDELHVTSEVEGSFGAILKWIAGDPEVRRGFLSRLLTLVRFLFGSNADMQKVESEPLVRQDEEALEVLSVIGWALDMVATDSANWRSWPYLADRRWLRPRIPKDIIFMFGGWSGGPTNNLLTYNCRSRHWVLHPNQCTQPRSYHGVAMLDGLVYFIGGFDGRSCYHSVVCLDVPKMKWCMKSNMHMARCYVSVALLRGYIYAMGGFDGEGRTSSCERYDASRNQWELVASMHDIRSDASAVAAADRIYVMGGFTGLDVLDTVEYYNPTADAWTRVQSMSRPRSSLKAVVHGDEVYVMGGFDGTQRLGSAVRLDVRKGRWSELPTMAIPRSNFMAVLLEGSIYAAGGFDGTTTVSLVERYDIGARQWHRATDLSIPCSAAAAYVYHDVPNVTRWFYLPLRGRQRRTQVPLPTLALSYILTLPFTASVQVAATSQLMVTIKQKNKCFSRNWRDFSEPAKIIFVGQSYSP</sequence>
<keyword evidence="5" id="KW-1185">Reference proteome</keyword>
<evidence type="ECO:0000313" key="4">
    <source>
        <dbReference type="EMBL" id="KAH9361328.1"/>
    </source>
</evidence>
<dbReference type="Gene3D" id="3.30.710.10">
    <property type="entry name" value="Potassium Channel Kv1.1, Chain A"/>
    <property type="match status" value="1"/>
</dbReference>